<protein>
    <submittedName>
        <fullName evidence="1">Uncharacterized protein</fullName>
    </submittedName>
</protein>
<organism evidence="1 2">
    <name type="scientific">Hermanssonia centrifuga</name>
    <dbReference type="NCBI Taxonomy" id="98765"/>
    <lineage>
        <taxon>Eukaryota</taxon>
        <taxon>Fungi</taxon>
        <taxon>Dikarya</taxon>
        <taxon>Basidiomycota</taxon>
        <taxon>Agaricomycotina</taxon>
        <taxon>Agaricomycetes</taxon>
        <taxon>Polyporales</taxon>
        <taxon>Meruliaceae</taxon>
        <taxon>Hermanssonia</taxon>
    </lineage>
</organism>
<dbReference type="Proteomes" id="UP000186601">
    <property type="component" value="Unassembled WGS sequence"/>
</dbReference>
<sequence length="60" mass="6632">MAGNTGLRHGEVKNEIQERKERTKRIVMYSSPSQLLILSSSASLTVRAITAPPEEAFEAM</sequence>
<reference evidence="1 2" key="1">
    <citation type="submission" date="2018-02" db="EMBL/GenBank/DDBJ databases">
        <title>Genome sequence of the basidiomycete white-rot fungus Phlebia centrifuga.</title>
        <authorList>
            <person name="Granchi Z."/>
            <person name="Peng M."/>
            <person name="de Vries R.P."/>
            <person name="Hilden K."/>
            <person name="Makela M.R."/>
            <person name="Grigoriev I."/>
            <person name="Riley R."/>
        </authorList>
    </citation>
    <scope>NUCLEOTIDE SEQUENCE [LARGE SCALE GENOMIC DNA]</scope>
    <source>
        <strain evidence="1 2">FBCC195</strain>
    </source>
</reference>
<keyword evidence="2" id="KW-1185">Reference proteome</keyword>
<evidence type="ECO:0000313" key="2">
    <source>
        <dbReference type="Proteomes" id="UP000186601"/>
    </source>
</evidence>
<dbReference type="AlphaFoldDB" id="A0A2R6NLX0"/>
<gene>
    <name evidence="1" type="ORF">PHLCEN_2v10876</name>
</gene>
<proteinExistence type="predicted"/>
<name>A0A2R6NLX0_9APHY</name>
<accession>A0A2R6NLX0</accession>
<dbReference type="EMBL" id="MLYV02001094">
    <property type="protein sequence ID" value="PSR73261.1"/>
    <property type="molecule type" value="Genomic_DNA"/>
</dbReference>
<comment type="caution">
    <text evidence="1">The sequence shown here is derived from an EMBL/GenBank/DDBJ whole genome shotgun (WGS) entry which is preliminary data.</text>
</comment>
<evidence type="ECO:0000313" key="1">
    <source>
        <dbReference type="EMBL" id="PSR73261.1"/>
    </source>
</evidence>